<evidence type="ECO:0000313" key="3">
    <source>
        <dbReference type="Proteomes" id="UP000005726"/>
    </source>
</evidence>
<evidence type="ECO:0000256" key="1">
    <source>
        <dbReference type="SAM" id="MobiDB-lite"/>
    </source>
</evidence>
<protein>
    <submittedName>
        <fullName evidence="2">Uncharacterized protein</fullName>
    </submittedName>
</protein>
<accession>E0WR73</accession>
<dbReference type="EMBL" id="GL379589">
    <property type="protein sequence ID" value="EFL92633.1"/>
    <property type="molecule type" value="Genomic_DNA"/>
</dbReference>
<organism evidence="2 3">
    <name type="scientific">Candidatus Regiella insecticola LSR1</name>
    <dbReference type="NCBI Taxonomy" id="663321"/>
    <lineage>
        <taxon>Bacteria</taxon>
        <taxon>Pseudomonadati</taxon>
        <taxon>Pseudomonadota</taxon>
        <taxon>Gammaproteobacteria</taxon>
        <taxon>Enterobacterales</taxon>
        <taxon>Enterobacteriaceae</taxon>
        <taxon>aphid secondary symbionts</taxon>
        <taxon>Candidatus Regiella</taxon>
    </lineage>
</organism>
<feature type="compositionally biased region" description="Polar residues" evidence="1">
    <location>
        <begin position="70"/>
        <end position="87"/>
    </location>
</feature>
<dbReference type="Proteomes" id="UP000005726">
    <property type="component" value="Unassembled WGS sequence"/>
</dbReference>
<keyword evidence="3" id="KW-1185">Reference proteome</keyword>
<gene>
    <name evidence="2" type="ORF">REG_0453</name>
</gene>
<dbReference type="HOGENOM" id="CLU_2245030_0_0_6"/>
<sequence>MAMVVITIQTIKIFFRILPVILLPVPVLASPDWGLSSDWLPNGCTARMVPQPLKFSQILVVRCPEKDTAAQQTTIRTENQNGSPTSSARRKEELQRLRKMTLFL</sequence>
<evidence type="ECO:0000313" key="2">
    <source>
        <dbReference type="EMBL" id="EFL92633.1"/>
    </source>
</evidence>
<reference evidence="2" key="1">
    <citation type="journal article" date="2009" name="Environ. Microbiol.">
        <title>Dynamics of genome evolution in facultative symbionts of aphids.</title>
        <authorList>
            <person name="Degnan P.H."/>
            <person name="Leonardo T.E."/>
            <person name="Cass B.N."/>
            <person name="Hurwitz B."/>
            <person name="Stern D."/>
            <person name="Gibbs R.A."/>
            <person name="Richards S."/>
            <person name="Moran N.A."/>
        </authorList>
    </citation>
    <scope>NUCLEOTIDE SEQUENCE [LARGE SCALE GENOMIC DNA]</scope>
    <source>
        <strain evidence="2">LSR1</strain>
    </source>
</reference>
<proteinExistence type="predicted"/>
<dbReference type="AlphaFoldDB" id="E0WR73"/>
<name>E0WR73_9ENTR</name>
<feature type="region of interest" description="Disordered" evidence="1">
    <location>
        <begin position="70"/>
        <end position="92"/>
    </location>
</feature>